<proteinExistence type="predicted"/>
<keyword evidence="2" id="KW-1185">Reference proteome</keyword>
<reference evidence="1 2" key="1">
    <citation type="submission" date="2019-07" db="EMBL/GenBank/DDBJ databases">
        <title>Whole genome shotgun sequence of Segetibacter aerophilus NBRC 106135.</title>
        <authorList>
            <person name="Hosoyama A."/>
            <person name="Uohara A."/>
            <person name="Ohji S."/>
            <person name="Ichikawa N."/>
        </authorList>
    </citation>
    <scope>NUCLEOTIDE SEQUENCE [LARGE SCALE GENOMIC DNA]</scope>
    <source>
        <strain evidence="1 2">NBRC 106135</strain>
    </source>
</reference>
<name>A0A512B988_9BACT</name>
<sequence length="130" mass="15353">MYSEKIAIQKNYNVFEVELNGKRLEGRNFSATEWDKIMVPLQFYAGIKSSNALYKSQIQRLLNKMQINSTEAHFIQSCNYEQFENWYKNYLEAVTNQKTESLAVTYRNYELRSNKLEATPSFIPLSQLCR</sequence>
<evidence type="ECO:0000313" key="1">
    <source>
        <dbReference type="EMBL" id="GEO08509.1"/>
    </source>
</evidence>
<dbReference type="EMBL" id="BJYT01000002">
    <property type="protein sequence ID" value="GEO08509.1"/>
    <property type="molecule type" value="Genomic_DNA"/>
</dbReference>
<comment type="caution">
    <text evidence="1">The sequence shown here is derived from an EMBL/GenBank/DDBJ whole genome shotgun (WGS) entry which is preliminary data.</text>
</comment>
<accession>A0A512B988</accession>
<dbReference type="AlphaFoldDB" id="A0A512B988"/>
<evidence type="ECO:0000313" key="2">
    <source>
        <dbReference type="Proteomes" id="UP000321513"/>
    </source>
</evidence>
<protein>
    <submittedName>
        <fullName evidence="1">Uncharacterized protein</fullName>
    </submittedName>
</protein>
<gene>
    <name evidence="1" type="ORF">SAE01_10050</name>
</gene>
<dbReference type="Proteomes" id="UP000321513">
    <property type="component" value="Unassembled WGS sequence"/>
</dbReference>
<organism evidence="1 2">
    <name type="scientific">Segetibacter aerophilus</name>
    <dbReference type="NCBI Taxonomy" id="670293"/>
    <lineage>
        <taxon>Bacteria</taxon>
        <taxon>Pseudomonadati</taxon>
        <taxon>Bacteroidota</taxon>
        <taxon>Chitinophagia</taxon>
        <taxon>Chitinophagales</taxon>
        <taxon>Chitinophagaceae</taxon>
        <taxon>Segetibacter</taxon>
    </lineage>
</organism>